<keyword evidence="1" id="KW-0175">Coiled coil</keyword>
<keyword evidence="4" id="KW-1185">Reference proteome</keyword>
<feature type="coiled-coil region" evidence="1">
    <location>
        <begin position="441"/>
        <end position="503"/>
    </location>
</feature>
<accession>A0ABV6KLW4</accession>
<feature type="compositionally biased region" description="Basic and acidic residues" evidence="2">
    <location>
        <begin position="64"/>
        <end position="76"/>
    </location>
</feature>
<gene>
    <name evidence="3" type="ORF">ACFFHM_20670</name>
</gene>
<protein>
    <submittedName>
        <fullName evidence="3">Uncharacterized protein</fullName>
    </submittedName>
</protein>
<reference evidence="3 4" key="1">
    <citation type="submission" date="2024-09" db="EMBL/GenBank/DDBJ databases">
        <authorList>
            <person name="Sun Q."/>
            <person name="Mori K."/>
        </authorList>
    </citation>
    <scope>NUCLEOTIDE SEQUENCE [LARGE SCALE GENOMIC DNA]</scope>
    <source>
        <strain evidence="3 4">NCAIM B.02610</strain>
    </source>
</reference>
<evidence type="ECO:0000256" key="1">
    <source>
        <dbReference type="SAM" id="Coils"/>
    </source>
</evidence>
<evidence type="ECO:0000313" key="4">
    <source>
        <dbReference type="Proteomes" id="UP001589838"/>
    </source>
</evidence>
<dbReference type="Proteomes" id="UP001589838">
    <property type="component" value="Unassembled WGS sequence"/>
</dbReference>
<evidence type="ECO:0000313" key="3">
    <source>
        <dbReference type="EMBL" id="MFC0472831.1"/>
    </source>
</evidence>
<dbReference type="RefSeq" id="WP_335962661.1">
    <property type="nucleotide sequence ID" value="NZ_JAXBLX010000032.1"/>
</dbReference>
<evidence type="ECO:0000256" key="2">
    <source>
        <dbReference type="SAM" id="MobiDB-lite"/>
    </source>
</evidence>
<sequence length="581" mass="67586">MAKKWTLSNAIKKYKPHLKDSLRKNKGNINTRVLESLKKEMKCDYEIVEVKGEGRDRFIYTDKKRKEKAKKEDKRQFNKGAAPSHSKHLALMVMSKLDDMDNKARTRNGWATYFGLISPAEQDIMKGVFSVEALQPYKEYMIRIGIIKDGEEKVFQDLAYTLRNVSKGQLQTVLNQAEELKLIRVNSSWKGKVKGSKVAIDIDNPTADQINSIEDGLLKKHGINKSQALMFKNSRKTKAFNAEWLEYIENVEDDEGDAMQLQYIYEVFQIEVLNKIALEVFIKAHYLSETDSFNLHKNEKLYHNKLLDYVVENAQKRHSRSSESKNKNLTIDRDTKEVLAMFNMTEDEVNALSKEVGMQSELTPYEVLLKSDKYVDCIRNLHIQLHGMSAIDSEQIKKVQQMSDDQKRKELTGLRLSRLEKVTSEKRTKVQLHNYDLSCVNAEQNEELNRKEKIKQHKANQDQQGVIILAKPNVKCSKHSAVEDEYEAVMADIREEIREYEEKYGDRAMEHITLDTVINELTREVTVEECIDGVEQKLSCEKEQREREEWNKLLTAGEPVIWVQTNKNPLEVFQRIRRSSR</sequence>
<proteinExistence type="predicted"/>
<feature type="region of interest" description="Disordered" evidence="2">
    <location>
        <begin position="64"/>
        <end position="85"/>
    </location>
</feature>
<organism evidence="3 4">
    <name type="scientific">Halalkalibacter kiskunsagensis</name>
    <dbReference type="NCBI Taxonomy" id="1548599"/>
    <lineage>
        <taxon>Bacteria</taxon>
        <taxon>Bacillati</taxon>
        <taxon>Bacillota</taxon>
        <taxon>Bacilli</taxon>
        <taxon>Bacillales</taxon>
        <taxon>Bacillaceae</taxon>
        <taxon>Halalkalibacter</taxon>
    </lineage>
</organism>
<name>A0ABV6KLW4_9BACI</name>
<comment type="caution">
    <text evidence="3">The sequence shown here is derived from an EMBL/GenBank/DDBJ whole genome shotgun (WGS) entry which is preliminary data.</text>
</comment>
<dbReference type="EMBL" id="JBHLUX010000088">
    <property type="protein sequence ID" value="MFC0472831.1"/>
    <property type="molecule type" value="Genomic_DNA"/>
</dbReference>